<evidence type="ECO:0000313" key="2">
    <source>
        <dbReference type="EMBL" id="PHQ32770.1"/>
    </source>
</evidence>
<reference evidence="2 3" key="1">
    <citation type="submission" date="2017-06" db="EMBL/GenBank/DDBJ databases">
        <title>Description of Rhodopirellula bahusiensis sp. nov.</title>
        <authorList>
            <person name="Kizina J."/>
            <person name="Harder J."/>
        </authorList>
    </citation>
    <scope>NUCLEOTIDE SEQUENCE [LARGE SCALE GENOMIC DNA]</scope>
    <source>
        <strain evidence="2 3">SWK21</strain>
    </source>
</reference>
<evidence type="ECO:0000313" key="3">
    <source>
        <dbReference type="Proteomes" id="UP000225740"/>
    </source>
</evidence>
<protein>
    <submittedName>
        <fullName evidence="2">Uncharacterized protein</fullName>
    </submittedName>
</protein>
<comment type="caution">
    <text evidence="2">The sequence shown here is derived from an EMBL/GenBank/DDBJ whole genome shotgun (WGS) entry which is preliminary data.</text>
</comment>
<feature type="compositionally biased region" description="Polar residues" evidence="1">
    <location>
        <begin position="51"/>
        <end position="60"/>
    </location>
</feature>
<name>A0A2G1W1M7_9BACT</name>
<evidence type="ECO:0000256" key="1">
    <source>
        <dbReference type="SAM" id="MobiDB-lite"/>
    </source>
</evidence>
<gene>
    <name evidence="2" type="ORF">CEE69_23555</name>
</gene>
<feature type="region of interest" description="Disordered" evidence="1">
    <location>
        <begin position="42"/>
        <end position="82"/>
    </location>
</feature>
<keyword evidence="3" id="KW-1185">Reference proteome</keyword>
<dbReference type="Proteomes" id="UP000225740">
    <property type="component" value="Unassembled WGS sequence"/>
</dbReference>
<proteinExistence type="predicted"/>
<organism evidence="2 3">
    <name type="scientific">Rhodopirellula bahusiensis</name>
    <dbReference type="NCBI Taxonomy" id="2014065"/>
    <lineage>
        <taxon>Bacteria</taxon>
        <taxon>Pseudomonadati</taxon>
        <taxon>Planctomycetota</taxon>
        <taxon>Planctomycetia</taxon>
        <taxon>Pirellulales</taxon>
        <taxon>Pirellulaceae</taxon>
        <taxon>Rhodopirellula</taxon>
    </lineage>
</organism>
<dbReference type="EMBL" id="NIZW01000022">
    <property type="protein sequence ID" value="PHQ32770.1"/>
    <property type="molecule type" value="Genomic_DNA"/>
</dbReference>
<sequence>MNHLNQSPQLEEGSIGSSLITVELQTNSYLHYTAIFPRVNCFVQPGHSRGSDGQTKSPNGTAVRHTPVNDGTPGDTARERER</sequence>
<accession>A0A2G1W1M7</accession>
<dbReference type="AlphaFoldDB" id="A0A2G1W1M7"/>